<dbReference type="InterPro" id="IPR044094">
    <property type="entry name" value="AtsA-like_MBL-fold"/>
</dbReference>
<sequence length="348" mass="36983">MTTDLDSAAGTKPYVVTLGTVGGPRWWRGATDEHRAGIATAVVVGDSTYLVDCGHGVGTQLTKAGLSVESLRGIFITHLHSDHTVDLGSLTAFGMFDRTANQTRMKIIGPGDRGKLPPVSNRTDSAPQPVFAERPTPGITEMFSNLVAAHATDINDRVLDALRPSPFDLFAPEDISIPGRCGFDPNTNPTPPMEPFTIHSDDRVTVTATLVQHPPVAPAFAFRFDTDGGSVTISGDTAPCDNLVRLASGTDLLLHEAIDFGWVYRAYGGKGDLAGQASIDHHEKSHTSPHDAVAIAHRAGAKALALHHIVPGHTPRSVWLEAGDEFDGRFLVPKDLDVIPFGALVAAT</sequence>
<evidence type="ECO:0000313" key="6">
    <source>
        <dbReference type="Proteomes" id="UP001180845"/>
    </source>
</evidence>
<evidence type="ECO:0000256" key="1">
    <source>
        <dbReference type="ARBA" id="ARBA00022759"/>
    </source>
</evidence>
<comment type="caution">
    <text evidence="5">The sequence shown here is derived from an EMBL/GenBank/DDBJ whole genome shotgun (WGS) entry which is preliminary data.</text>
</comment>
<keyword evidence="6" id="KW-1185">Reference proteome</keyword>
<reference evidence="5" key="1">
    <citation type="submission" date="2023-07" db="EMBL/GenBank/DDBJ databases">
        <title>Sequencing the genomes of 1000 actinobacteria strains.</title>
        <authorList>
            <person name="Klenk H.-P."/>
        </authorList>
    </citation>
    <scope>NUCLEOTIDE SEQUENCE</scope>
    <source>
        <strain evidence="5">DSM 45977</strain>
    </source>
</reference>
<keyword evidence="2" id="KW-0378">Hydrolase</keyword>
<accession>A0AAE4CQ12</accession>
<dbReference type="Pfam" id="PF23023">
    <property type="entry name" value="Anti-Pycsar_Apyc1"/>
    <property type="match status" value="1"/>
</dbReference>
<gene>
    <name evidence="5" type="ORF">JOF55_003808</name>
</gene>
<dbReference type="Pfam" id="PF12706">
    <property type="entry name" value="Lactamase_B_2"/>
    <property type="match status" value="1"/>
</dbReference>
<keyword evidence="1" id="KW-0540">Nuclease</keyword>
<dbReference type="GO" id="GO:0042781">
    <property type="term" value="F:3'-tRNA processing endoribonuclease activity"/>
    <property type="evidence" value="ECO:0007669"/>
    <property type="project" value="TreeGrafter"/>
</dbReference>
<protein>
    <submittedName>
        <fullName evidence="5">Ribonuclease BN (tRNA processing enzyme)</fullName>
    </submittedName>
</protein>
<dbReference type="CDD" id="cd07719">
    <property type="entry name" value="arylsulfatase_AtsA-like_MBL-fold"/>
    <property type="match status" value="1"/>
</dbReference>
<dbReference type="AlphaFoldDB" id="A0AAE4CQ12"/>
<evidence type="ECO:0000259" key="4">
    <source>
        <dbReference type="Pfam" id="PF12706"/>
    </source>
</evidence>
<dbReference type="SUPFAM" id="SSF56281">
    <property type="entry name" value="Metallo-hydrolase/oxidoreductase"/>
    <property type="match status" value="1"/>
</dbReference>
<dbReference type="EMBL" id="JAVDXW010000001">
    <property type="protein sequence ID" value="MDR7303627.1"/>
    <property type="molecule type" value="Genomic_DNA"/>
</dbReference>
<keyword evidence="1" id="KW-0255">Endonuclease</keyword>
<dbReference type="Proteomes" id="UP001180845">
    <property type="component" value="Unassembled WGS sequence"/>
</dbReference>
<dbReference type="RefSeq" id="WP_310276060.1">
    <property type="nucleotide sequence ID" value="NZ_JAVDXW010000001.1"/>
</dbReference>
<feature type="domain" description="Metallo-beta-lactamase" evidence="4">
    <location>
        <begin position="174"/>
        <end position="309"/>
    </location>
</feature>
<evidence type="ECO:0000256" key="3">
    <source>
        <dbReference type="SAM" id="MobiDB-lite"/>
    </source>
</evidence>
<evidence type="ECO:0000313" key="5">
    <source>
        <dbReference type="EMBL" id="MDR7303627.1"/>
    </source>
</evidence>
<dbReference type="Gene3D" id="3.60.15.10">
    <property type="entry name" value="Ribonuclease Z/Hydroxyacylglutathione hydrolase-like"/>
    <property type="match status" value="1"/>
</dbReference>
<proteinExistence type="predicted"/>
<evidence type="ECO:0000256" key="2">
    <source>
        <dbReference type="ARBA" id="ARBA00022801"/>
    </source>
</evidence>
<organism evidence="5 6">
    <name type="scientific">Haloactinomyces albus</name>
    <dbReference type="NCBI Taxonomy" id="1352928"/>
    <lineage>
        <taxon>Bacteria</taxon>
        <taxon>Bacillati</taxon>
        <taxon>Actinomycetota</taxon>
        <taxon>Actinomycetes</taxon>
        <taxon>Actinopolysporales</taxon>
        <taxon>Actinopolysporaceae</taxon>
        <taxon>Haloactinomyces</taxon>
    </lineage>
</organism>
<feature type="region of interest" description="Disordered" evidence="3">
    <location>
        <begin position="107"/>
        <end position="130"/>
    </location>
</feature>
<dbReference type="PANTHER" id="PTHR46018">
    <property type="entry name" value="ZINC PHOSPHODIESTERASE ELAC PROTEIN 1"/>
    <property type="match status" value="1"/>
</dbReference>
<dbReference type="PANTHER" id="PTHR46018:SF2">
    <property type="entry name" value="ZINC PHOSPHODIESTERASE ELAC PROTEIN 1"/>
    <property type="match status" value="1"/>
</dbReference>
<dbReference type="InterPro" id="IPR036866">
    <property type="entry name" value="RibonucZ/Hydroxyglut_hydro"/>
</dbReference>
<name>A0AAE4CQ12_9ACTN</name>
<dbReference type="InterPro" id="IPR001279">
    <property type="entry name" value="Metallo-B-lactamas"/>
</dbReference>